<keyword evidence="2" id="KW-1185">Reference proteome</keyword>
<accession>A0ABY4VQM6</accession>
<dbReference type="Pfam" id="PF07030">
    <property type="entry name" value="Phage_Mu_Gp36"/>
    <property type="match status" value="1"/>
</dbReference>
<proteinExistence type="predicted"/>
<organism evidence="1 2">
    <name type="scientific">Cupriavidus gilardii</name>
    <dbReference type="NCBI Taxonomy" id="82541"/>
    <lineage>
        <taxon>Bacteria</taxon>
        <taxon>Pseudomonadati</taxon>
        <taxon>Pseudomonadota</taxon>
        <taxon>Betaproteobacteria</taxon>
        <taxon>Burkholderiales</taxon>
        <taxon>Burkholderiaceae</taxon>
        <taxon>Cupriavidus</taxon>
    </lineage>
</organism>
<name>A0ABY4VQM6_9BURK</name>
<evidence type="ECO:0000313" key="1">
    <source>
        <dbReference type="EMBL" id="USE78066.1"/>
    </source>
</evidence>
<dbReference type="RefSeq" id="WP_252252187.1">
    <property type="nucleotide sequence ID" value="NZ_CP098735.1"/>
</dbReference>
<dbReference type="EMBL" id="CP098735">
    <property type="protein sequence ID" value="USE78066.1"/>
    <property type="molecule type" value="Genomic_DNA"/>
</dbReference>
<dbReference type="Proteomes" id="UP001056648">
    <property type="component" value="Chromosome 1"/>
</dbReference>
<reference evidence="1" key="1">
    <citation type="submission" date="2022-06" db="EMBL/GenBank/DDBJ databases">
        <title>Complete genome sequence and characterization of Cupriavidus gilardii QJ1 isolated from contaminating cells.</title>
        <authorList>
            <person name="Qi J."/>
        </authorList>
    </citation>
    <scope>NUCLEOTIDE SEQUENCE</scope>
    <source>
        <strain evidence="1">QJ1</strain>
    </source>
</reference>
<dbReference type="InterPro" id="IPR009752">
    <property type="entry name" value="Phage_Mu_GpJ"/>
</dbReference>
<evidence type="ECO:0000313" key="2">
    <source>
        <dbReference type="Proteomes" id="UP001056648"/>
    </source>
</evidence>
<gene>
    <name evidence="1" type="ORF">NDR89_03190</name>
</gene>
<sequence length="133" mass="14373">MAARFGEDELIELTDRERAGQIDVTVLESGLADASAEIDSYLAGRYAVPLAQAPRFLAGLCCDIARYRLCGTGMRTTEEINDRYKNAVRFLEKVASGAVSIGPAPATGQVPAADNPVMFNAGEKVFRRGWSNM</sequence>
<protein>
    <submittedName>
        <fullName evidence="1">DUF1320 domain-containing protein</fullName>
    </submittedName>
</protein>